<keyword evidence="2" id="KW-0678">Repressor</keyword>
<protein>
    <recommendedName>
        <fullName evidence="9">Transcriptional regulatory protein DEP1</fullName>
    </recommendedName>
</protein>
<dbReference type="GO" id="GO:0010468">
    <property type="term" value="P:regulation of gene expression"/>
    <property type="evidence" value="ECO:0007669"/>
    <property type="project" value="UniProtKB-ARBA"/>
</dbReference>
<feature type="compositionally biased region" description="Basic residues" evidence="6">
    <location>
        <begin position="262"/>
        <end position="271"/>
    </location>
</feature>
<feature type="compositionally biased region" description="Acidic residues" evidence="6">
    <location>
        <begin position="230"/>
        <end position="240"/>
    </location>
</feature>
<dbReference type="GO" id="GO:0005654">
    <property type="term" value="C:nucleoplasm"/>
    <property type="evidence" value="ECO:0007669"/>
    <property type="project" value="UniProtKB-ARBA"/>
</dbReference>
<dbReference type="Proteomes" id="UP000241818">
    <property type="component" value="Unassembled WGS sequence"/>
</dbReference>
<dbReference type="EMBL" id="KZ679007">
    <property type="protein sequence ID" value="PSS25186.1"/>
    <property type="molecule type" value="Genomic_DNA"/>
</dbReference>
<feature type="compositionally biased region" description="Polar residues" evidence="6">
    <location>
        <begin position="565"/>
        <end position="584"/>
    </location>
</feature>
<evidence type="ECO:0000256" key="4">
    <source>
        <dbReference type="ARBA" id="ARBA00023163"/>
    </source>
</evidence>
<dbReference type="OrthoDB" id="20886at2759"/>
<dbReference type="Pfam" id="PF08598">
    <property type="entry name" value="Sds3"/>
    <property type="match status" value="1"/>
</dbReference>
<evidence type="ECO:0000256" key="3">
    <source>
        <dbReference type="ARBA" id="ARBA00023015"/>
    </source>
</evidence>
<feature type="compositionally biased region" description="Acidic residues" evidence="6">
    <location>
        <begin position="21"/>
        <end position="30"/>
    </location>
</feature>
<keyword evidence="4" id="KW-0804">Transcription</keyword>
<evidence type="ECO:0000256" key="2">
    <source>
        <dbReference type="ARBA" id="ARBA00022491"/>
    </source>
</evidence>
<feature type="compositionally biased region" description="Basic and acidic residues" evidence="6">
    <location>
        <begin position="279"/>
        <end position="288"/>
    </location>
</feature>
<evidence type="ECO:0000313" key="8">
    <source>
        <dbReference type="Proteomes" id="UP000241818"/>
    </source>
</evidence>
<dbReference type="Gene3D" id="1.20.5.1500">
    <property type="match status" value="1"/>
</dbReference>
<keyword evidence="8" id="KW-1185">Reference proteome</keyword>
<proteinExistence type="predicted"/>
<evidence type="ECO:0008006" key="9">
    <source>
        <dbReference type="Google" id="ProtNLM"/>
    </source>
</evidence>
<feature type="compositionally biased region" description="Polar residues" evidence="6">
    <location>
        <begin position="672"/>
        <end position="681"/>
    </location>
</feature>
<feature type="compositionally biased region" description="Acidic residues" evidence="6">
    <location>
        <begin position="204"/>
        <end position="217"/>
    </location>
</feature>
<organism evidence="7 8">
    <name type="scientific">Amorphotheca resinae ATCC 22711</name>
    <dbReference type="NCBI Taxonomy" id="857342"/>
    <lineage>
        <taxon>Eukaryota</taxon>
        <taxon>Fungi</taxon>
        <taxon>Dikarya</taxon>
        <taxon>Ascomycota</taxon>
        <taxon>Pezizomycotina</taxon>
        <taxon>Leotiomycetes</taxon>
        <taxon>Helotiales</taxon>
        <taxon>Amorphothecaceae</taxon>
        <taxon>Amorphotheca</taxon>
    </lineage>
</organism>
<dbReference type="STRING" id="857342.A0A2T3BA35"/>
<dbReference type="PANTHER" id="PTHR21964">
    <property type="entry name" value="BREAST CANCER METASTASIS-SUPPRESSOR 1"/>
    <property type="match status" value="1"/>
</dbReference>
<feature type="compositionally biased region" description="Basic and acidic residues" evidence="6">
    <location>
        <begin position="39"/>
        <end position="58"/>
    </location>
</feature>
<evidence type="ECO:0000256" key="1">
    <source>
        <dbReference type="ARBA" id="ARBA00004123"/>
    </source>
</evidence>
<dbReference type="AlphaFoldDB" id="A0A2T3BA35"/>
<feature type="compositionally biased region" description="Basic and acidic residues" evidence="6">
    <location>
        <begin position="69"/>
        <end position="86"/>
    </location>
</feature>
<feature type="region of interest" description="Disordered" evidence="6">
    <location>
        <begin position="20"/>
        <end position="308"/>
    </location>
</feature>
<evidence type="ECO:0000256" key="6">
    <source>
        <dbReference type="SAM" id="MobiDB-lite"/>
    </source>
</evidence>
<feature type="compositionally biased region" description="Polar residues" evidence="6">
    <location>
        <begin position="647"/>
        <end position="661"/>
    </location>
</feature>
<reference evidence="7 8" key="1">
    <citation type="journal article" date="2018" name="New Phytol.">
        <title>Comparative genomics and transcriptomics depict ericoid mycorrhizal fungi as versatile saprotrophs and plant mutualists.</title>
        <authorList>
            <person name="Martino E."/>
            <person name="Morin E."/>
            <person name="Grelet G.A."/>
            <person name="Kuo A."/>
            <person name="Kohler A."/>
            <person name="Daghino S."/>
            <person name="Barry K.W."/>
            <person name="Cichocki N."/>
            <person name="Clum A."/>
            <person name="Dockter R.B."/>
            <person name="Hainaut M."/>
            <person name="Kuo R.C."/>
            <person name="LaButti K."/>
            <person name="Lindahl B.D."/>
            <person name="Lindquist E.A."/>
            <person name="Lipzen A."/>
            <person name="Khouja H.R."/>
            <person name="Magnuson J."/>
            <person name="Murat C."/>
            <person name="Ohm R.A."/>
            <person name="Singer S.W."/>
            <person name="Spatafora J.W."/>
            <person name="Wang M."/>
            <person name="Veneault-Fourrey C."/>
            <person name="Henrissat B."/>
            <person name="Grigoriev I.V."/>
            <person name="Martin F.M."/>
            <person name="Perotto S."/>
        </authorList>
    </citation>
    <scope>NUCLEOTIDE SEQUENCE [LARGE SCALE GENOMIC DNA]</scope>
    <source>
        <strain evidence="7 8">ATCC 22711</strain>
    </source>
</reference>
<evidence type="ECO:0000313" key="7">
    <source>
        <dbReference type="EMBL" id="PSS25186.1"/>
    </source>
</evidence>
<comment type="subcellular location">
    <subcellularLocation>
        <location evidence="1">Nucleus</location>
    </subcellularLocation>
</comment>
<keyword evidence="5" id="KW-0539">Nucleus</keyword>
<dbReference type="InterPro" id="IPR013907">
    <property type="entry name" value="Sds3"/>
</dbReference>
<dbReference type="InParanoid" id="A0A2T3BA35"/>
<dbReference type="SMART" id="SM01401">
    <property type="entry name" value="Sds3"/>
    <property type="match status" value="1"/>
</dbReference>
<accession>A0A2T3BA35</accession>
<feature type="compositionally biased region" description="Basic and acidic residues" evidence="6">
    <location>
        <begin position="687"/>
        <end position="700"/>
    </location>
</feature>
<feature type="compositionally biased region" description="Acidic residues" evidence="6">
    <location>
        <begin position="110"/>
        <end position="126"/>
    </location>
</feature>
<feature type="compositionally biased region" description="Acidic residues" evidence="6">
    <location>
        <begin position="296"/>
        <end position="308"/>
    </location>
</feature>
<keyword evidence="3" id="KW-0805">Transcription regulation</keyword>
<dbReference type="GeneID" id="36576659"/>
<dbReference type="RefSeq" id="XP_024723785.1">
    <property type="nucleotide sequence ID" value="XM_024868578.1"/>
</dbReference>
<sequence length="708" mass="78419">MSIDMNQAADAILQAARQEASLDELSDVDGDGSSSLSEIEYRESHQDEEAEASDDHSNASDNDNDSEAETERLEESPNKIRTHKDVVLSSHNDGQVYERSPSKLNNQISADDEDGEEDEAPLSDDDISVHGSPKSSVHDDAAEPTTVATSLDDSSGEKKRALSVTDSDTRKRKRSTGAASVLDNDADEPLRKRTGSVMTPGDDYAIEDEEHPEEEGDTSNPTSGNMSGEEGGEHEDEVPEEPQPPIVAEEEAPETTEIPTSPKKRGRKKKKPVENGISSHDEDPEARPEGNAVLNGDDENPENEAEDEAEIALKNEDELERKRIALEQLGTIERQFATFRDRLYDDRLEQLNREEAMLRQDKPTHPEYLAMMQCIDARRDERIRVSQKLREYELQTLRTYAVARRSQILVQFKQDVRAIREKKLEQLGKQWYEIQHDRRSYAGSVPDYILKFPTRRSQQVMNQVAYSNEVSILSGVAKYVGFPAAPPMATATDAELEEDLQKMGLTRDQRAKQPHTMQPVGLPLQELAALRTAGSTSSFKPAEEQFIEQTPWANPQHPSHVHLLQRQTSGQQASRTTSPLSQVPQPRRQSHQHGLGGPISGTFSSSSSSLQHTNGLPFGGQASGRVSPHNPFSNPAHSHTIAPSPLGSRQTSLSPQLSRPQPTLPDDGPKSNGIQHSTPAASSGFLERPRDFPQEARREQSSTVLGRF</sequence>
<gene>
    <name evidence="7" type="ORF">M430DRAFT_55988</name>
</gene>
<name>A0A2T3BA35_AMORE</name>
<evidence type="ECO:0000256" key="5">
    <source>
        <dbReference type="ARBA" id="ARBA00023242"/>
    </source>
</evidence>
<feature type="region of interest" description="Disordered" evidence="6">
    <location>
        <begin position="553"/>
        <end position="708"/>
    </location>
</feature>